<protein>
    <submittedName>
        <fullName evidence="2">Sortase</fullName>
    </submittedName>
</protein>
<evidence type="ECO:0000256" key="1">
    <source>
        <dbReference type="ARBA" id="ARBA00022801"/>
    </source>
</evidence>
<dbReference type="SUPFAM" id="SSF63817">
    <property type="entry name" value="Sortase"/>
    <property type="match status" value="1"/>
</dbReference>
<dbReference type="InterPro" id="IPR005754">
    <property type="entry name" value="Sortase"/>
</dbReference>
<dbReference type="PROSITE" id="PS51257">
    <property type="entry name" value="PROKAR_LIPOPROTEIN"/>
    <property type="match status" value="1"/>
</dbReference>
<reference evidence="2 3" key="1">
    <citation type="submission" date="2019-06" db="EMBL/GenBank/DDBJ databases">
        <title>Genome sequence of Litorilinea aerophila BAA-2444.</title>
        <authorList>
            <person name="Maclea K.S."/>
            <person name="Maurais E.G."/>
            <person name="Iannazzi L.C."/>
        </authorList>
    </citation>
    <scope>NUCLEOTIDE SEQUENCE [LARGE SCALE GENOMIC DNA]</scope>
    <source>
        <strain evidence="2 3">ATCC BAA-2444</strain>
    </source>
</reference>
<comment type="caution">
    <text evidence="2">The sequence shown here is derived from an EMBL/GenBank/DDBJ whole genome shotgun (WGS) entry which is preliminary data.</text>
</comment>
<accession>A0A540VGB8</accession>
<gene>
    <name evidence="2" type="ORF">FKZ61_13480</name>
</gene>
<organism evidence="2 3">
    <name type="scientific">Litorilinea aerophila</name>
    <dbReference type="NCBI Taxonomy" id="1204385"/>
    <lineage>
        <taxon>Bacteria</taxon>
        <taxon>Bacillati</taxon>
        <taxon>Chloroflexota</taxon>
        <taxon>Caldilineae</taxon>
        <taxon>Caldilineales</taxon>
        <taxon>Caldilineaceae</taxon>
        <taxon>Litorilinea</taxon>
    </lineage>
</organism>
<dbReference type="InterPro" id="IPR023365">
    <property type="entry name" value="Sortase_dom-sf"/>
</dbReference>
<dbReference type="AlphaFoldDB" id="A0A540VGB8"/>
<evidence type="ECO:0000313" key="2">
    <source>
        <dbReference type="EMBL" id="TQE95173.1"/>
    </source>
</evidence>
<proteinExistence type="predicted"/>
<dbReference type="GO" id="GO:0016787">
    <property type="term" value="F:hydrolase activity"/>
    <property type="evidence" value="ECO:0007669"/>
    <property type="project" value="UniProtKB-KW"/>
</dbReference>
<dbReference type="Gene3D" id="2.40.260.10">
    <property type="entry name" value="Sortase"/>
    <property type="match status" value="1"/>
</dbReference>
<dbReference type="CDD" id="cd00004">
    <property type="entry name" value="Sortase"/>
    <property type="match status" value="1"/>
</dbReference>
<name>A0A540VGB8_9CHLR</name>
<evidence type="ECO:0000313" key="3">
    <source>
        <dbReference type="Proteomes" id="UP000317371"/>
    </source>
</evidence>
<dbReference type="Proteomes" id="UP000317371">
    <property type="component" value="Unassembled WGS sequence"/>
</dbReference>
<keyword evidence="1" id="KW-0378">Hydrolase</keyword>
<sequence>MMRRNRRSRSWFHPFLQILLLGIGVIVAGCSTPAVPAAPAPAAPQPVRQASAPAHRPIPDRIVIPAIGVDTPVVELGWHPARSDEGAIFSEWDVAKYAAGWHKNSAVPGEGGNVVLSGHNNILGAVFRELDLLRKGDEIVLWSEEEQFVYSVSQVVIVPEKHASPEQRAKNARWIGPFDDDRLTLVSCWPRNDNTHRIIVVAHPIQPGQTAAP</sequence>
<dbReference type="OrthoDB" id="162896at2"/>
<dbReference type="InParanoid" id="A0A540VGB8"/>
<keyword evidence="3" id="KW-1185">Reference proteome</keyword>
<dbReference type="NCBIfam" id="TIGR01076">
    <property type="entry name" value="sortase_fam"/>
    <property type="match status" value="1"/>
</dbReference>
<dbReference type="Pfam" id="PF04203">
    <property type="entry name" value="Sortase"/>
    <property type="match status" value="1"/>
</dbReference>
<dbReference type="EMBL" id="VIGC01000016">
    <property type="protein sequence ID" value="TQE95173.1"/>
    <property type="molecule type" value="Genomic_DNA"/>
</dbReference>